<dbReference type="AlphaFoldDB" id="A0A4S2N045"/>
<proteinExistence type="predicted"/>
<evidence type="ECO:0000313" key="2">
    <source>
        <dbReference type="EMBL" id="TGZ82367.1"/>
    </source>
</evidence>
<protein>
    <submittedName>
        <fullName evidence="2">Uncharacterized protein</fullName>
    </submittedName>
</protein>
<feature type="region of interest" description="Disordered" evidence="1">
    <location>
        <begin position="38"/>
        <end position="76"/>
    </location>
</feature>
<dbReference type="EMBL" id="ML220115">
    <property type="protein sequence ID" value="TGZ82367.1"/>
    <property type="molecule type" value="Genomic_DNA"/>
</dbReference>
<evidence type="ECO:0000313" key="3">
    <source>
        <dbReference type="Proteomes" id="UP000298138"/>
    </source>
</evidence>
<keyword evidence="3" id="KW-1185">Reference proteome</keyword>
<accession>A0A4S2N045</accession>
<organism evidence="2 3">
    <name type="scientific">Ascodesmis nigricans</name>
    <dbReference type="NCBI Taxonomy" id="341454"/>
    <lineage>
        <taxon>Eukaryota</taxon>
        <taxon>Fungi</taxon>
        <taxon>Dikarya</taxon>
        <taxon>Ascomycota</taxon>
        <taxon>Pezizomycotina</taxon>
        <taxon>Pezizomycetes</taxon>
        <taxon>Pezizales</taxon>
        <taxon>Ascodesmidaceae</taxon>
        <taxon>Ascodesmis</taxon>
    </lineage>
</organism>
<name>A0A4S2N045_9PEZI</name>
<evidence type="ECO:0000256" key="1">
    <source>
        <dbReference type="SAM" id="MobiDB-lite"/>
    </source>
</evidence>
<dbReference type="InParanoid" id="A0A4S2N045"/>
<reference evidence="2 3" key="1">
    <citation type="submission" date="2019-04" db="EMBL/GenBank/DDBJ databases">
        <title>Comparative genomics and transcriptomics to analyze fruiting body development in filamentous ascomycetes.</title>
        <authorList>
            <consortium name="DOE Joint Genome Institute"/>
            <person name="Lutkenhaus R."/>
            <person name="Traeger S."/>
            <person name="Breuer J."/>
            <person name="Kuo A."/>
            <person name="Lipzen A."/>
            <person name="Pangilinan J."/>
            <person name="Dilworth D."/>
            <person name="Sandor L."/>
            <person name="Poggeler S."/>
            <person name="Barry K."/>
            <person name="Grigoriev I.V."/>
            <person name="Nowrousian M."/>
        </authorList>
    </citation>
    <scope>NUCLEOTIDE SEQUENCE [LARGE SCALE GENOMIC DNA]</scope>
    <source>
        <strain evidence="2 3">CBS 389.68</strain>
    </source>
</reference>
<dbReference type="Proteomes" id="UP000298138">
    <property type="component" value="Unassembled WGS sequence"/>
</dbReference>
<gene>
    <name evidence="2" type="ORF">EX30DRAFT_183385</name>
</gene>
<sequence>MIARVEEQQIGLFPPMIEEARPMCSGLSSIQPKACHLSPLDPLKDAPQQQQQQQPPPPTTPQATEHSTVHPSSLLPLPLVPSKNSAPLFFFTPLLLILLHSPSHSPPSSFIHCHRPKVIVCSSTSVARVSVIAVTFLPPPTTATTP</sequence>